<feature type="non-terminal residue" evidence="3">
    <location>
        <position position="1"/>
    </location>
</feature>
<dbReference type="AlphaFoldDB" id="A0A812T5Q3"/>
<dbReference type="PANTHER" id="PTHR24171">
    <property type="entry name" value="ANKYRIN REPEAT DOMAIN-CONTAINING PROTEIN 39-RELATED"/>
    <property type="match status" value="1"/>
</dbReference>
<dbReference type="Pfam" id="PF12796">
    <property type="entry name" value="Ank_2"/>
    <property type="match status" value="1"/>
</dbReference>
<dbReference type="SUPFAM" id="SSF48403">
    <property type="entry name" value="Ankyrin repeat"/>
    <property type="match status" value="1"/>
</dbReference>
<dbReference type="InterPro" id="IPR036770">
    <property type="entry name" value="Ankyrin_rpt-contain_sf"/>
</dbReference>
<accession>A0A812T5Q3</accession>
<evidence type="ECO:0000256" key="2">
    <source>
        <dbReference type="ARBA" id="ARBA00023043"/>
    </source>
</evidence>
<organism evidence="3 4">
    <name type="scientific">Symbiodinium pilosum</name>
    <name type="common">Dinoflagellate</name>
    <dbReference type="NCBI Taxonomy" id="2952"/>
    <lineage>
        <taxon>Eukaryota</taxon>
        <taxon>Sar</taxon>
        <taxon>Alveolata</taxon>
        <taxon>Dinophyceae</taxon>
        <taxon>Suessiales</taxon>
        <taxon>Symbiodiniaceae</taxon>
        <taxon>Symbiodinium</taxon>
    </lineage>
</organism>
<reference evidence="3" key="1">
    <citation type="submission" date="2021-02" db="EMBL/GenBank/DDBJ databases">
        <authorList>
            <person name="Dougan E. K."/>
            <person name="Rhodes N."/>
            <person name="Thang M."/>
            <person name="Chan C."/>
        </authorList>
    </citation>
    <scope>NUCLEOTIDE SEQUENCE</scope>
</reference>
<dbReference type="InterPro" id="IPR002110">
    <property type="entry name" value="Ankyrin_rpt"/>
</dbReference>
<evidence type="ECO:0000313" key="4">
    <source>
        <dbReference type="Proteomes" id="UP000649617"/>
    </source>
</evidence>
<comment type="caution">
    <text evidence="3">The sequence shown here is derived from an EMBL/GenBank/DDBJ whole genome shotgun (WGS) entry which is preliminary data.</text>
</comment>
<keyword evidence="4" id="KW-1185">Reference proteome</keyword>
<keyword evidence="2" id="KW-0040">ANK repeat</keyword>
<evidence type="ECO:0000313" key="3">
    <source>
        <dbReference type="EMBL" id="CAE7507022.1"/>
    </source>
</evidence>
<name>A0A812T5Q3_SYMPI</name>
<keyword evidence="1" id="KW-0677">Repeat</keyword>
<gene>
    <name evidence="3" type="primary">ANKMY2</name>
    <name evidence="3" type="ORF">SPIL2461_LOCUS13150</name>
</gene>
<dbReference type="Proteomes" id="UP000649617">
    <property type="component" value="Unassembled WGS sequence"/>
</dbReference>
<protein>
    <submittedName>
        <fullName evidence="3">ANKMY2 protein</fullName>
    </submittedName>
</protein>
<feature type="non-terminal residue" evidence="3">
    <location>
        <position position="89"/>
    </location>
</feature>
<proteinExistence type="predicted"/>
<evidence type="ECO:0000256" key="1">
    <source>
        <dbReference type="ARBA" id="ARBA00022737"/>
    </source>
</evidence>
<sequence length="89" mass="9502">QAGPRPRVRSAFAAACELGDLEEVRRLLGLRPALAEQADELGVTPLMFAASGGSPGTCEVLLEAKAMLETRNPLGWTALTWAALRARKE</sequence>
<dbReference type="EMBL" id="CAJNIZ010028335">
    <property type="protein sequence ID" value="CAE7507022.1"/>
    <property type="molecule type" value="Genomic_DNA"/>
</dbReference>
<dbReference type="Gene3D" id="1.25.40.20">
    <property type="entry name" value="Ankyrin repeat-containing domain"/>
    <property type="match status" value="1"/>
</dbReference>
<dbReference type="OrthoDB" id="421949at2759"/>